<evidence type="ECO:0000259" key="12">
    <source>
        <dbReference type="PROSITE" id="PS50045"/>
    </source>
</evidence>
<name>A0ABV9DGA7_9BACI</name>
<dbReference type="InterPro" id="IPR009057">
    <property type="entry name" value="Homeodomain-like_sf"/>
</dbReference>
<dbReference type="Pfam" id="PF06506">
    <property type="entry name" value="PrpR_N"/>
    <property type="match status" value="1"/>
</dbReference>
<proteinExistence type="predicted"/>
<dbReference type="Gene3D" id="3.40.50.300">
    <property type="entry name" value="P-loop containing nucleotide triphosphate hydrolases"/>
    <property type="match status" value="1"/>
</dbReference>
<keyword evidence="8" id="KW-0805">Transcription regulation</keyword>
<dbReference type="SUPFAM" id="SSF52540">
    <property type="entry name" value="P-loop containing nucleoside triphosphate hydrolases"/>
    <property type="match status" value="1"/>
</dbReference>
<evidence type="ECO:0000313" key="13">
    <source>
        <dbReference type="EMBL" id="MFC4557756.1"/>
    </source>
</evidence>
<comment type="subcellular location">
    <subcellularLocation>
        <location evidence="1">Cytoplasm</location>
    </subcellularLocation>
</comment>
<dbReference type="Pfam" id="PF02954">
    <property type="entry name" value="HTH_8"/>
    <property type="match status" value="1"/>
</dbReference>
<evidence type="ECO:0000256" key="5">
    <source>
        <dbReference type="ARBA" id="ARBA00022741"/>
    </source>
</evidence>
<keyword evidence="3" id="KW-0678">Repressor</keyword>
<protein>
    <submittedName>
        <fullName evidence="13">PrpR N-terminal domain-containing protein</fullName>
    </submittedName>
</protein>
<dbReference type="PANTHER" id="PTHR32071">
    <property type="entry name" value="TRANSCRIPTIONAL REGULATORY PROTEIN"/>
    <property type="match status" value="1"/>
</dbReference>
<organism evidence="13 14">
    <name type="scientific">Virgibacillus kekensis</name>
    <dbReference type="NCBI Taxonomy" id="202261"/>
    <lineage>
        <taxon>Bacteria</taxon>
        <taxon>Bacillati</taxon>
        <taxon>Bacillota</taxon>
        <taxon>Bacilli</taxon>
        <taxon>Bacillales</taxon>
        <taxon>Bacillaceae</taxon>
        <taxon>Virgibacillus</taxon>
    </lineage>
</organism>
<keyword evidence="14" id="KW-1185">Reference proteome</keyword>
<dbReference type="Gene3D" id="3.40.50.10660">
    <property type="entry name" value="PrpR receptor domain-like"/>
    <property type="match status" value="1"/>
</dbReference>
<evidence type="ECO:0000256" key="4">
    <source>
        <dbReference type="ARBA" id="ARBA00022553"/>
    </source>
</evidence>
<keyword evidence="2" id="KW-0963">Cytoplasm</keyword>
<dbReference type="Gene3D" id="3.40.50.2300">
    <property type="match status" value="1"/>
</dbReference>
<evidence type="ECO:0000313" key="14">
    <source>
        <dbReference type="Proteomes" id="UP001595989"/>
    </source>
</evidence>
<evidence type="ECO:0000256" key="3">
    <source>
        <dbReference type="ARBA" id="ARBA00022491"/>
    </source>
</evidence>
<dbReference type="Pfam" id="PF14532">
    <property type="entry name" value="Sigma54_activ_2"/>
    <property type="match status" value="1"/>
</dbReference>
<dbReference type="Gene3D" id="1.10.10.60">
    <property type="entry name" value="Homeodomain-like"/>
    <property type="match status" value="1"/>
</dbReference>
<evidence type="ECO:0000256" key="8">
    <source>
        <dbReference type="ARBA" id="ARBA00023015"/>
    </source>
</evidence>
<dbReference type="InterPro" id="IPR058031">
    <property type="entry name" value="AAA_lid_NorR"/>
</dbReference>
<keyword evidence="9" id="KW-0238">DNA-binding</keyword>
<evidence type="ECO:0000256" key="10">
    <source>
        <dbReference type="ARBA" id="ARBA00023159"/>
    </source>
</evidence>
<evidence type="ECO:0000256" key="6">
    <source>
        <dbReference type="ARBA" id="ARBA00022840"/>
    </source>
</evidence>
<dbReference type="InterPro" id="IPR010524">
    <property type="entry name" value="Sig_transdc_resp-reg_PrpR_N"/>
</dbReference>
<evidence type="ECO:0000256" key="7">
    <source>
        <dbReference type="ARBA" id="ARBA00023012"/>
    </source>
</evidence>
<dbReference type="Pfam" id="PF25601">
    <property type="entry name" value="AAA_lid_14"/>
    <property type="match status" value="1"/>
</dbReference>
<evidence type="ECO:0000256" key="9">
    <source>
        <dbReference type="ARBA" id="ARBA00023125"/>
    </source>
</evidence>
<dbReference type="PROSITE" id="PS50045">
    <property type="entry name" value="SIGMA54_INTERACT_4"/>
    <property type="match status" value="1"/>
</dbReference>
<dbReference type="Proteomes" id="UP001595989">
    <property type="component" value="Unassembled WGS sequence"/>
</dbReference>
<accession>A0ABV9DGA7</accession>
<keyword evidence="7" id="KW-0902">Two-component regulatory system</keyword>
<dbReference type="SUPFAM" id="SSF46689">
    <property type="entry name" value="Homeodomain-like"/>
    <property type="match status" value="1"/>
</dbReference>
<keyword evidence="10" id="KW-0010">Activator</keyword>
<keyword evidence="5" id="KW-0547">Nucleotide-binding</keyword>
<dbReference type="RefSeq" id="WP_390293788.1">
    <property type="nucleotide sequence ID" value="NZ_JBHSFU010000004.1"/>
</dbReference>
<comment type="caution">
    <text evidence="13">The sequence shown here is derived from an EMBL/GenBank/DDBJ whole genome shotgun (WGS) entry which is preliminary data.</text>
</comment>
<feature type="domain" description="Sigma-54 factor interaction" evidence="12">
    <location>
        <begin position="301"/>
        <end position="499"/>
    </location>
</feature>
<evidence type="ECO:0000256" key="2">
    <source>
        <dbReference type="ARBA" id="ARBA00022490"/>
    </source>
</evidence>
<dbReference type="InterPro" id="IPR002078">
    <property type="entry name" value="Sigma_54_int"/>
</dbReference>
<dbReference type="InterPro" id="IPR002197">
    <property type="entry name" value="HTH_Fis"/>
</dbReference>
<keyword evidence="4" id="KW-0597">Phosphoprotein</keyword>
<dbReference type="SUPFAM" id="SSF159800">
    <property type="entry name" value="PrpR receptor domain-like"/>
    <property type="match status" value="1"/>
</dbReference>
<dbReference type="InterPro" id="IPR027417">
    <property type="entry name" value="P-loop_NTPase"/>
</dbReference>
<dbReference type="EMBL" id="JBHSFU010000004">
    <property type="protein sequence ID" value="MFC4557756.1"/>
    <property type="molecule type" value="Genomic_DNA"/>
</dbReference>
<evidence type="ECO:0000256" key="1">
    <source>
        <dbReference type="ARBA" id="ARBA00004496"/>
    </source>
</evidence>
<dbReference type="Gene3D" id="1.10.8.60">
    <property type="match status" value="1"/>
</dbReference>
<dbReference type="PANTHER" id="PTHR32071:SF95">
    <property type="entry name" value="DNA-BINDING TRANSCRIPTIONAL REGULATOR NTRC"/>
    <property type="match status" value="1"/>
</dbReference>
<keyword evidence="11" id="KW-0804">Transcription</keyword>
<keyword evidence="6" id="KW-0067">ATP-binding</keyword>
<evidence type="ECO:0000256" key="11">
    <source>
        <dbReference type="ARBA" id="ARBA00023163"/>
    </source>
</evidence>
<dbReference type="PRINTS" id="PR01590">
    <property type="entry name" value="HTHFIS"/>
</dbReference>
<reference evidence="14" key="1">
    <citation type="journal article" date="2019" name="Int. J. Syst. Evol. Microbiol.">
        <title>The Global Catalogue of Microorganisms (GCM) 10K type strain sequencing project: providing services to taxonomists for standard genome sequencing and annotation.</title>
        <authorList>
            <consortium name="The Broad Institute Genomics Platform"/>
            <consortium name="The Broad Institute Genome Sequencing Center for Infectious Disease"/>
            <person name="Wu L."/>
            <person name="Ma J."/>
        </authorList>
    </citation>
    <scope>NUCLEOTIDE SEQUENCE [LARGE SCALE GENOMIC DNA]</scope>
    <source>
        <strain evidence="14">CGMCC 4.7426</strain>
    </source>
</reference>
<gene>
    <name evidence="13" type="ORF">ACFO3D_05980</name>
</gene>
<sequence>MVKTLLIAPYQGLAETVKKIGIPEDFQLDVTVANLEEGVKAAKSAEKQGYELIISRGGTATMIQDNVSIPVVHIDITGYDMLRVFTLLRGIKNGVALVGYANISRGAATICNILEYDVKMVTINSRREVRGHLINLKEQGYSVVIGDVITVQVAEQVGLRGVLITSGREAVMEALEEGRRVYNFFKRVNNQLYYYQETFNSIPVPVILLNKDGELIEKNLTFEQESGNLHIIDSPYIPRLVRKVLQNQTNQWEEIEDENYFYEILGFPVSETRVGIMVQGKRPRTEAKSVHVIGSPGHLPIIGESDQAGNIRENIGRYAQSSAPLCIVGETGTGKYTIAQRVHFERFGQQSPIVMVEGFRLKEQNGELDQLANKMMSIKEGTVILKGMESINSQLYKKLQVVINAFPESIKVIVLARPEAERIENDFYKKISADSLHLIPLRERKEDISSFVEYFLAEFHAEDGNETIGMKTEAMEYLKDYDWPGNITELKKIVRELSMTTSAHYIELSHVKELMETYRVEESTRPGNALSLEGTLNDIEQRVIKQVLEDENHNQSRAAKRLGINRSTLWRKLKE</sequence>